<accession>A0ABW5MGR1</accession>
<name>A0ABW5MGR1_9SPHI</name>
<dbReference type="RefSeq" id="WP_379075777.1">
    <property type="nucleotide sequence ID" value="NZ_JBHULL010000005.1"/>
</dbReference>
<feature type="compositionally biased region" description="Basic and acidic residues" evidence="1">
    <location>
        <begin position="149"/>
        <end position="165"/>
    </location>
</feature>
<evidence type="ECO:0000313" key="4">
    <source>
        <dbReference type="Proteomes" id="UP001597461"/>
    </source>
</evidence>
<gene>
    <name evidence="3" type="ORF">ACFSR6_05000</name>
</gene>
<evidence type="ECO:0000313" key="3">
    <source>
        <dbReference type="EMBL" id="MFD2581838.1"/>
    </source>
</evidence>
<reference evidence="4" key="1">
    <citation type="journal article" date="2019" name="Int. J. Syst. Evol. Microbiol.">
        <title>The Global Catalogue of Microorganisms (GCM) 10K type strain sequencing project: providing services to taxonomists for standard genome sequencing and annotation.</title>
        <authorList>
            <consortium name="The Broad Institute Genomics Platform"/>
            <consortium name="The Broad Institute Genome Sequencing Center for Infectious Disease"/>
            <person name="Wu L."/>
            <person name="Ma J."/>
        </authorList>
    </citation>
    <scope>NUCLEOTIDE SEQUENCE [LARGE SCALE GENOMIC DNA]</scope>
    <source>
        <strain evidence="4">KCTC 42866</strain>
    </source>
</reference>
<keyword evidence="2" id="KW-0732">Signal</keyword>
<protein>
    <submittedName>
        <fullName evidence="3">Uncharacterized protein</fullName>
    </submittedName>
</protein>
<keyword evidence="4" id="KW-1185">Reference proteome</keyword>
<sequence>MKRLFLIAALMMVSFFSIPAKAQLNVNVNIGSQPLWGPVGYDHVDYYYLPDIESYYYVPKRQFVYLNGNDWVFANSLPSRYSNYDLYSGYKVVVNSPRPYLNFRNDKVKYSKYKGNKGQLIIRDSRDSRYYEVKGHPHGMPPGQAKKIFGKENKGKGHGNGKDKH</sequence>
<feature type="chain" id="PRO_5047384255" evidence="2">
    <location>
        <begin position="23"/>
        <end position="165"/>
    </location>
</feature>
<dbReference type="EMBL" id="JBHULL010000005">
    <property type="protein sequence ID" value="MFD2581838.1"/>
    <property type="molecule type" value="Genomic_DNA"/>
</dbReference>
<evidence type="ECO:0000256" key="1">
    <source>
        <dbReference type="SAM" id="MobiDB-lite"/>
    </source>
</evidence>
<organism evidence="3 4">
    <name type="scientific">Pedobacter vanadiisoli</name>
    <dbReference type="NCBI Taxonomy" id="1761975"/>
    <lineage>
        <taxon>Bacteria</taxon>
        <taxon>Pseudomonadati</taxon>
        <taxon>Bacteroidota</taxon>
        <taxon>Sphingobacteriia</taxon>
        <taxon>Sphingobacteriales</taxon>
        <taxon>Sphingobacteriaceae</taxon>
        <taxon>Pedobacter</taxon>
    </lineage>
</organism>
<evidence type="ECO:0000256" key="2">
    <source>
        <dbReference type="SAM" id="SignalP"/>
    </source>
</evidence>
<comment type="caution">
    <text evidence="3">The sequence shown here is derived from an EMBL/GenBank/DDBJ whole genome shotgun (WGS) entry which is preliminary data.</text>
</comment>
<proteinExistence type="predicted"/>
<feature type="region of interest" description="Disordered" evidence="1">
    <location>
        <begin position="135"/>
        <end position="165"/>
    </location>
</feature>
<feature type="signal peptide" evidence="2">
    <location>
        <begin position="1"/>
        <end position="22"/>
    </location>
</feature>
<dbReference type="Proteomes" id="UP001597461">
    <property type="component" value="Unassembled WGS sequence"/>
</dbReference>